<gene>
    <name evidence="6" type="primary">rsmI</name>
    <name evidence="8" type="ORF">SAMN05444392_1079</name>
</gene>
<reference evidence="8 9" key="1">
    <citation type="submission" date="2016-11" db="EMBL/GenBank/DDBJ databases">
        <authorList>
            <person name="Jaros S."/>
            <person name="Januszkiewicz K."/>
            <person name="Wedrychowicz H."/>
        </authorList>
    </citation>
    <scope>NUCLEOTIDE SEQUENCE [LARGE SCALE GENOMIC DNA]</scope>
    <source>
        <strain evidence="8 9">DSM 44666</strain>
    </source>
</reference>
<comment type="similarity">
    <text evidence="6">Belongs to the methyltransferase superfamily. RsmI family.</text>
</comment>
<dbReference type="HAMAP" id="MF_01877">
    <property type="entry name" value="16SrRNA_methyltr_I"/>
    <property type="match status" value="1"/>
</dbReference>
<dbReference type="STRING" id="112248.SAMN05444392_1079"/>
<comment type="function">
    <text evidence="6">Catalyzes the 2'-O-methylation of the ribose of cytidine 1402 (C1402) in 16S rRNA.</text>
</comment>
<accession>A0A1M4YKN3</accession>
<evidence type="ECO:0000256" key="3">
    <source>
        <dbReference type="ARBA" id="ARBA00022603"/>
    </source>
</evidence>
<dbReference type="PANTHER" id="PTHR46111:SF1">
    <property type="entry name" value="RIBOSOMAL RNA SMALL SUBUNIT METHYLTRANSFERASE I"/>
    <property type="match status" value="1"/>
</dbReference>
<dbReference type="FunFam" id="3.40.1010.10:FF:000002">
    <property type="entry name" value="Ribosomal RNA small subunit methyltransferase I"/>
    <property type="match status" value="1"/>
</dbReference>
<evidence type="ECO:0000256" key="4">
    <source>
        <dbReference type="ARBA" id="ARBA00022679"/>
    </source>
</evidence>
<keyword evidence="9" id="KW-1185">Reference proteome</keyword>
<keyword evidence="3 6" id="KW-0489">Methyltransferase</keyword>
<dbReference type="Pfam" id="PF00590">
    <property type="entry name" value="TP_methylase"/>
    <property type="match status" value="1"/>
</dbReference>
<dbReference type="InterPro" id="IPR008189">
    <property type="entry name" value="rRNA_ssu_MeTfrase_I"/>
</dbReference>
<dbReference type="PROSITE" id="PS01296">
    <property type="entry name" value="RSMI"/>
    <property type="match status" value="1"/>
</dbReference>
<dbReference type="AlphaFoldDB" id="A0A1M4YKN3"/>
<dbReference type="GO" id="GO:0005737">
    <property type="term" value="C:cytoplasm"/>
    <property type="evidence" value="ECO:0007669"/>
    <property type="project" value="UniProtKB-SubCell"/>
</dbReference>
<dbReference type="PANTHER" id="PTHR46111">
    <property type="entry name" value="RIBOSOMAL RNA SMALL SUBUNIT METHYLTRANSFERASE I"/>
    <property type="match status" value="1"/>
</dbReference>
<dbReference type="InterPro" id="IPR018063">
    <property type="entry name" value="SAM_MeTrfase_RsmI_CS"/>
</dbReference>
<dbReference type="PIRSF" id="PIRSF005917">
    <property type="entry name" value="MTase_YraL"/>
    <property type="match status" value="1"/>
</dbReference>
<evidence type="ECO:0000313" key="9">
    <source>
        <dbReference type="Proteomes" id="UP000184476"/>
    </source>
</evidence>
<dbReference type="EC" id="2.1.1.198" evidence="6"/>
<dbReference type="Gene3D" id="3.30.950.10">
    <property type="entry name" value="Methyltransferase, Cobalt-precorrin-4 Transmethylase, Domain 2"/>
    <property type="match status" value="1"/>
</dbReference>
<keyword evidence="1 6" id="KW-0963">Cytoplasm</keyword>
<proteinExistence type="inferred from homology"/>
<dbReference type="GO" id="GO:0070677">
    <property type="term" value="F:rRNA (cytosine-2'-O-)-methyltransferase activity"/>
    <property type="evidence" value="ECO:0007669"/>
    <property type="project" value="UniProtKB-UniRule"/>
</dbReference>
<evidence type="ECO:0000259" key="7">
    <source>
        <dbReference type="Pfam" id="PF00590"/>
    </source>
</evidence>
<protein>
    <recommendedName>
        <fullName evidence="6">Ribosomal RNA small subunit methyltransferase I</fullName>
        <ecNumber evidence="6">2.1.1.198</ecNumber>
    </recommendedName>
    <alternativeName>
        <fullName evidence="6">16S rRNA 2'-O-ribose C1402 methyltransferase</fullName>
    </alternativeName>
    <alternativeName>
        <fullName evidence="6">rRNA (cytidine-2'-O-)-methyltransferase RsmI</fullName>
    </alternativeName>
</protein>
<evidence type="ECO:0000256" key="2">
    <source>
        <dbReference type="ARBA" id="ARBA00022552"/>
    </source>
</evidence>
<organism evidence="8 9">
    <name type="scientific">Seinonella peptonophila</name>
    <dbReference type="NCBI Taxonomy" id="112248"/>
    <lineage>
        <taxon>Bacteria</taxon>
        <taxon>Bacillati</taxon>
        <taxon>Bacillota</taxon>
        <taxon>Bacilli</taxon>
        <taxon>Bacillales</taxon>
        <taxon>Thermoactinomycetaceae</taxon>
        <taxon>Seinonella</taxon>
    </lineage>
</organism>
<keyword evidence="5 6" id="KW-0949">S-adenosyl-L-methionine</keyword>
<keyword evidence="4 6" id="KW-0808">Transferase</keyword>
<dbReference type="FunFam" id="3.30.950.10:FF:000002">
    <property type="entry name" value="Ribosomal RNA small subunit methyltransferase I"/>
    <property type="match status" value="1"/>
</dbReference>
<name>A0A1M4YKN3_9BACL</name>
<dbReference type="Gene3D" id="3.40.1010.10">
    <property type="entry name" value="Cobalt-precorrin-4 Transmethylase, Domain 1"/>
    <property type="match status" value="1"/>
</dbReference>
<keyword evidence="2 6" id="KW-0698">rRNA processing</keyword>
<dbReference type="InterPro" id="IPR014776">
    <property type="entry name" value="4pyrrole_Mease_sub2"/>
</dbReference>
<dbReference type="OrthoDB" id="9809084at2"/>
<comment type="subcellular location">
    <subcellularLocation>
        <location evidence="6">Cytoplasm</location>
    </subcellularLocation>
</comment>
<dbReference type="Proteomes" id="UP000184476">
    <property type="component" value="Unassembled WGS sequence"/>
</dbReference>
<dbReference type="CDD" id="cd11648">
    <property type="entry name" value="RsmI"/>
    <property type="match status" value="1"/>
</dbReference>
<evidence type="ECO:0000256" key="6">
    <source>
        <dbReference type="HAMAP-Rule" id="MF_01877"/>
    </source>
</evidence>
<feature type="domain" description="Tetrapyrrole methylase" evidence="7">
    <location>
        <begin position="13"/>
        <end position="210"/>
    </location>
</feature>
<evidence type="ECO:0000256" key="1">
    <source>
        <dbReference type="ARBA" id="ARBA00022490"/>
    </source>
</evidence>
<sequence length="294" mass="33181">MQIQKSFDSIGGKLYLVATPIGNLQDMSTRALNILQEVDLIAAEDTRHTRKLLNHFQFSTPLVSLHEHNETQQLHSLIDRLKKGSQIAVVSDAGTPAISDPGEKLVAAAVEQGIDVIPVPGANAALAALIGSGLPVQPFLFYGFLPRTQKKRQSILHQLNQLEVTAIFYESPYRMVDTLRDIQSVCGDQCEVVVVRELTKRYEEWLRGNVVECCEYIQQEGSRGEYTIVIRMNGLNEAEENAWWNGLSLSDHVDHYMKQGQSKKGAIQQVSDERHLPKREVYNQYHQNMKQRGE</sequence>
<dbReference type="RefSeq" id="WP_073155029.1">
    <property type="nucleotide sequence ID" value="NZ_FQVL01000007.1"/>
</dbReference>
<evidence type="ECO:0000256" key="5">
    <source>
        <dbReference type="ARBA" id="ARBA00022691"/>
    </source>
</evidence>
<dbReference type="InterPro" id="IPR035996">
    <property type="entry name" value="4pyrrol_Methylase_sf"/>
</dbReference>
<dbReference type="InterPro" id="IPR000878">
    <property type="entry name" value="4pyrrol_Mease"/>
</dbReference>
<dbReference type="NCBIfam" id="TIGR00096">
    <property type="entry name" value="16S rRNA (cytidine(1402)-2'-O)-methyltransferase"/>
    <property type="match status" value="1"/>
</dbReference>
<dbReference type="SUPFAM" id="SSF53790">
    <property type="entry name" value="Tetrapyrrole methylase"/>
    <property type="match status" value="1"/>
</dbReference>
<evidence type="ECO:0000313" key="8">
    <source>
        <dbReference type="EMBL" id="SHF06311.1"/>
    </source>
</evidence>
<dbReference type="EMBL" id="FQVL01000007">
    <property type="protein sequence ID" value="SHF06311.1"/>
    <property type="molecule type" value="Genomic_DNA"/>
</dbReference>
<comment type="catalytic activity">
    <reaction evidence="6">
        <text>cytidine(1402) in 16S rRNA + S-adenosyl-L-methionine = 2'-O-methylcytidine(1402) in 16S rRNA + S-adenosyl-L-homocysteine + H(+)</text>
        <dbReference type="Rhea" id="RHEA:42924"/>
        <dbReference type="Rhea" id="RHEA-COMP:10285"/>
        <dbReference type="Rhea" id="RHEA-COMP:10286"/>
        <dbReference type="ChEBI" id="CHEBI:15378"/>
        <dbReference type="ChEBI" id="CHEBI:57856"/>
        <dbReference type="ChEBI" id="CHEBI:59789"/>
        <dbReference type="ChEBI" id="CHEBI:74495"/>
        <dbReference type="ChEBI" id="CHEBI:82748"/>
        <dbReference type="EC" id="2.1.1.198"/>
    </reaction>
</comment>
<dbReference type="InterPro" id="IPR014777">
    <property type="entry name" value="4pyrrole_Mease_sub1"/>
</dbReference>